<dbReference type="GO" id="GO:0005829">
    <property type="term" value="C:cytosol"/>
    <property type="evidence" value="ECO:0007669"/>
    <property type="project" value="TreeGrafter"/>
</dbReference>
<name>A0A382ICI4_9ZZZZ</name>
<evidence type="ECO:0008006" key="2">
    <source>
        <dbReference type="Google" id="ProtNLM"/>
    </source>
</evidence>
<dbReference type="Pfam" id="PF05221">
    <property type="entry name" value="AdoHcyase"/>
    <property type="match status" value="1"/>
</dbReference>
<protein>
    <recommendedName>
        <fullName evidence="2">S-adenosyl-L-homocysteine hydrolase NAD binding domain-containing protein</fullName>
    </recommendedName>
</protein>
<dbReference type="Gene3D" id="3.40.50.1480">
    <property type="entry name" value="Adenosylhomocysteinase-like"/>
    <property type="match status" value="1"/>
</dbReference>
<organism evidence="1">
    <name type="scientific">marine metagenome</name>
    <dbReference type="NCBI Taxonomy" id="408172"/>
    <lineage>
        <taxon>unclassified sequences</taxon>
        <taxon>metagenomes</taxon>
        <taxon>ecological metagenomes</taxon>
    </lineage>
</organism>
<feature type="non-terminal residue" evidence="1">
    <location>
        <position position="95"/>
    </location>
</feature>
<accession>A0A382ICI4</accession>
<dbReference type="InterPro" id="IPR000043">
    <property type="entry name" value="Adenosylhomocysteinase-like"/>
</dbReference>
<dbReference type="InterPro" id="IPR042172">
    <property type="entry name" value="Adenosylhomocyst_ase-like_sf"/>
</dbReference>
<proteinExistence type="predicted"/>
<dbReference type="SUPFAM" id="SSF52283">
    <property type="entry name" value="Formate/glycerate dehydrogenase catalytic domain-like"/>
    <property type="match status" value="1"/>
</dbReference>
<dbReference type="AlphaFoldDB" id="A0A382ICI4"/>
<dbReference type="PANTHER" id="PTHR23420">
    <property type="entry name" value="ADENOSYLHOMOCYSTEINASE"/>
    <property type="match status" value="1"/>
</dbReference>
<dbReference type="PANTHER" id="PTHR23420:SF0">
    <property type="entry name" value="ADENOSYLHOMOCYSTEINASE"/>
    <property type="match status" value="1"/>
</dbReference>
<dbReference type="GO" id="GO:0004013">
    <property type="term" value="F:adenosylhomocysteinase activity"/>
    <property type="evidence" value="ECO:0007669"/>
    <property type="project" value="TreeGrafter"/>
</dbReference>
<sequence>MIGFYIRLKSKFMLSKVKNLKLAKQGKLSYEWARSHMQILDNTILRLKKSKPLKGITLGFCLHITKETSVLLIGAKELGANVACCGGNPLTTQDD</sequence>
<gene>
    <name evidence="1" type="ORF">METZ01_LOCUS249856</name>
</gene>
<dbReference type="EMBL" id="UINC01066364">
    <property type="protein sequence ID" value="SVB97002.1"/>
    <property type="molecule type" value="Genomic_DNA"/>
</dbReference>
<dbReference type="GO" id="GO:0033353">
    <property type="term" value="P:S-adenosylmethionine cycle"/>
    <property type="evidence" value="ECO:0007669"/>
    <property type="project" value="TreeGrafter"/>
</dbReference>
<evidence type="ECO:0000313" key="1">
    <source>
        <dbReference type="EMBL" id="SVB97002.1"/>
    </source>
</evidence>
<reference evidence="1" key="1">
    <citation type="submission" date="2018-05" db="EMBL/GenBank/DDBJ databases">
        <authorList>
            <person name="Lanie J.A."/>
            <person name="Ng W.-L."/>
            <person name="Kazmierczak K.M."/>
            <person name="Andrzejewski T.M."/>
            <person name="Davidsen T.M."/>
            <person name="Wayne K.J."/>
            <person name="Tettelin H."/>
            <person name="Glass J.I."/>
            <person name="Rusch D."/>
            <person name="Podicherti R."/>
            <person name="Tsui H.-C.T."/>
            <person name="Winkler M.E."/>
        </authorList>
    </citation>
    <scope>NUCLEOTIDE SEQUENCE</scope>
</reference>